<keyword evidence="2" id="KW-1185">Reference proteome</keyword>
<organism evidence="1 2">
    <name type="scientific">Enterococcus devriesei</name>
    <dbReference type="NCBI Taxonomy" id="319970"/>
    <lineage>
        <taxon>Bacteria</taxon>
        <taxon>Bacillati</taxon>
        <taxon>Bacillota</taxon>
        <taxon>Bacilli</taxon>
        <taxon>Lactobacillales</taxon>
        <taxon>Enterococcaceae</taxon>
        <taxon>Enterococcus</taxon>
    </lineage>
</organism>
<evidence type="ECO:0000313" key="2">
    <source>
        <dbReference type="Proteomes" id="UP000183700"/>
    </source>
</evidence>
<dbReference type="Proteomes" id="UP000183700">
    <property type="component" value="Unassembled WGS sequence"/>
</dbReference>
<dbReference type="STRING" id="319970.RV00_GL000287"/>
<comment type="caution">
    <text evidence="1">The sequence shown here is derived from an EMBL/GenBank/DDBJ whole genome shotgun (WGS) entry which is preliminary data.</text>
</comment>
<evidence type="ECO:0000313" key="1">
    <source>
        <dbReference type="EMBL" id="OJG37330.1"/>
    </source>
</evidence>
<dbReference type="AlphaFoldDB" id="A0A1L8SZ62"/>
<reference evidence="1 2" key="1">
    <citation type="submission" date="2014-12" db="EMBL/GenBank/DDBJ databases">
        <title>Draft genome sequences of 29 type strains of Enterococci.</title>
        <authorList>
            <person name="Zhong Z."/>
            <person name="Sun Z."/>
            <person name="Liu W."/>
            <person name="Zhang W."/>
            <person name="Zhang H."/>
        </authorList>
    </citation>
    <scope>NUCLEOTIDE SEQUENCE [LARGE SCALE GENOMIC DNA]</scope>
    <source>
        <strain evidence="1 2">DSM 22802</strain>
    </source>
</reference>
<proteinExistence type="predicted"/>
<protein>
    <submittedName>
        <fullName evidence="1">Uncharacterized protein</fullName>
    </submittedName>
</protein>
<dbReference type="EMBL" id="JXKM01000001">
    <property type="protein sequence ID" value="OJG37330.1"/>
    <property type="molecule type" value="Genomic_DNA"/>
</dbReference>
<accession>A0A1L8SZ62</accession>
<sequence length="75" mass="8039">MDQFQILKLQGYLLFSQHLVKVFKVLKGGENDMEKAMIVNNKSCSVCAIGAACLADGPVPDFEIAGVSAIFTAFG</sequence>
<name>A0A1L8SZ62_9ENTE</name>
<gene>
    <name evidence="1" type="ORF">RV00_GL000287</name>
</gene>
<dbReference type="Pfam" id="PF11420">
    <property type="entry name" value="Subtilosin_A"/>
    <property type="match status" value="1"/>
</dbReference>
<dbReference type="InterPro" id="IPR021539">
    <property type="entry name" value="Subtilosin_A"/>
</dbReference>